<dbReference type="InterPro" id="IPR008030">
    <property type="entry name" value="NmrA-like"/>
</dbReference>
<dbReference type="InterPro" id="IPR051604">
    <property type="entry name" value="Ergot_Alk_Oxidoreductase"/>
</dbReference>
<accession>A0AAN0S8E6</accession>
<dbReference type="AlphaFoldDB" id="A0AAN0S8E6"/>
<evidence type="ECO:0000313" key="2">
    <source>
        <dbReference type="EMBL" id="AIR63331.1"/>
    </source>
</evidence>
<protein>
    <submittedName>
        <fullName evidence="2">NmrA family transcriptional regulator</fullName>
    </submittedName>
</protein>
<dbReference type="InterPro" id="IPR036291">
    <property type="entry name" value="NAD(P)-bd_dom_sf"/>
</dbReference>
<sequence length="288" mass="31946">MNTFLVTAAAGDTGSPTVKFLLEKGHKVRALVRREDERAAKLRASGAEVVVADMLQLRQMRQALEGVTAAYFCYPLAEGLVEATAIFAQAAKEAKIKLIVNMSQKQSRPDATSPQTLKHWIAEQVLDWSGIPTAHLRVTLFAEWLLYSAHLIRGGRYVTPFDPDSRFAPIAAADIARVVASMLIEPGKHVGKIYSLHGPVEYSHAEIAQVLADTLGKDIQFEHVSVDEFLTQLGIPENDFLRLHFLAIKQDQRERLLEGLDEVGIEIIGQPLTTLPQFIEQHYDLLAS</sequence>
<dbReference type="PANTHER" id="PTHR43162:SF1">
    <property type="entry name" value="PRESTALK A DIFFERENTIATION PROTEIN A"/>
    <property type="match status" value="1"/>
</dbReference>
<proteinExistence type="predicted"/>
<reference evidence="2 3" key="1">
    <citation type="submission" date="2014-09" db="EMBL/GenBank/DDBJ databases">
        <authorList>
            <person name="Chan K.-G."/>
        </authorList>
    </citation>
    <scope>NUCLEOTIDE SEQUENCE [LARGE SCALE GENOMIC DNA]</scope>
    <source>
        <strain evidence="2 3">M006</strain>
    </source>
</reference>
<dbReference type="Proteomes" id="UP000029516">
    <property type="component" value="Chromosome"/>
</dbReference>
<dbReference type="Gene3D" id="3.40.50.720">
    <property type="entry name" value="NAD(P)-binding Rossmann-like Domain"/>
    <property type="match status" value="1"/>
</dbReference>
<dbReference type="RefSeq" id="WP_039295875.1">
    <property type="nucleotide sequence ID" value="NZ_CP009458.1"/>
</dbReference>
<dbReference type="KEGG" id="cem:LH23_22505"/>
<name>A0AAN0S8E6_9ENTR</name>
<evidence type="ECO:0000259" key="1">
    <source>
        <dbReference type="Pfam" id="PF05368"/>
    </source>
</evidence>
<dbReference type="Gene3D" id="3.90.25.10">
    <property type="entry name" value="UDP-galactose 4-epimerase, domain 1"/>
    <property type="match status" value="1"/>
</dbReference>
<evidence type="ECO:0000313" key="3">
    <source>
        <dbReference type="Proteomes" id="UP000029516"/>
    </source>
</evidence>
<dbReference type="Pfam" id="PF05368">
    <property type="entry name" value="NmrA"/>
    <property type="match status" value="1"/>
</dbReference>
<gene>
    <name evidence="2" type="ORF">LH23_22505</name>
</gene>
<feature type="domain" description="NmrA-like" evidence="1">
    <location>
        <begin position="3"/>
        <end position="243"/>
    </location>
</feature>
<dbReference type="PANTHER" id="PTHR43162">
    <property type="match status" value="1"/>
</dbReference>
<dbReference type="EMBL" id="CP009458">
    <property type="protein sequence ID" value="AIR63331.1"/>
    <property type="molecule type" value="Genomic_DNA"/>
</dbReference>
<organism evidence="2 3">
    <name type="scientific">Cedecea neteri</name>
    <dbReference type="NCBI Taxonomy" id="158822"/>
    <lineage>
        <taxon>Bacteria</taxon>
        <taxon>Pseudomonadati</taxon>
        <taxon>Pseudomonadota</taxon>
        <taxon>Gammaproteobacteria</taxon>
        <taxon>Enterobacterales</taxon>
        <taxon>Enterobacteriaceae</taxon>
        <taxon>Cedecea</taxon>
    </lineage>
</organism>
<dbReference type="SUPFAM" id="SSF51735">
    <property type="entry name" value="NAD(P)-binding Rossmann-fold domains"/>
    <property type="match status" value="1"/>
</dbReference>